<feature type="transmembrane region" description="Helical" evidence="1">
    <location>
        <begin position="96"/>
        <end position="115"/>
    </location>
</feature>
<sequence>SWTPVFMGRLVNVLECTRKTFTPHDPGILTKLKSSRTGQDEISNFRHASSKYVLFSKRIVLRQGKETDSKDVLPTNTLQTMVIEYMLTGQRYTRSIIGRLMISVSALSCLAHFLLELGTCHLIFYGYAVVFVANITTAVYLATITRTGKSSGLNSFGLMWCNVICEPILMVRTYMCGDWEKTINFPQLFSPGFMVLLCYSACVLAFFFNYIIFLDTTLNSALTQTICGNMKVGFTFFYVYDFINESRNFEHYISSLQDLFTVGLGWMIFGGLPFRPGIILHLPIYSIDPKSPIYNLLHLSTMNVIGQLLGFFGSGLYAYYKIIGRYKKKKRKPFVLVLDFAMEVPRRSLAASLSPLRLIDGLPRRRSFNYNQMPEEPIKLTVLKLDGSSFGIELLKTATVGELKMAVEAAFSHLPITGVGKVSWPHVWAQFCLSYGDQRLLNEADYLIEFGIKDGDQLRFIRHISNYCTMMVNHKSKIPHVSSLKQLKLPSRFSLKPETWKKKGTQGQEDGVDSVTKTQPSFLSTVLGGWLSYKSTPSRTKHRNVTASTSSHLRAFNNLIARFRFKCYSEKDVWNRKKLISETMK</sequence>
<comment type="caution">
    <text evidence="3">The sequence shown here is derived from an EMBL/GenBank/DDBJ whole genome shotgun (WGS) entry which is preliminary data.</text>
</comment>
<organism evidence="3 4">
    <name type="scientific">Brassica napus</name>
    <name type="common">Rape</name>
    <dbReference type="NCBI Taxonomy" id="3708"/>
    <lineage>
        <taxon>Eukaryota</taxon>
        <taxon>Viridiplantae</taxon>
        <taxon>Streptophyta</taxon>
        <taxon>Embryophyta</taxon>
        <taxon>Tracheophyta</taxon>
        <taxon>Spermatophyta</taxon>
        <taxon>Magnoliopsida</taxon>
        <taxon>eudicotyledons</taxon>
        <taxon>Gunneridae</taxon>
        <taxon>Pentapetalae</taxon>
        <taxon>rosids</taxon>
        <taxon>malvids</taxon>
        <taxon>Brassicales</taxon>
        <taxon>Brassicaceae</taxon>
        <taxon>Brassiceae</taxon>
        <taxon>Brassica</taxon>
    </lineage>
</organism>
<dbReference type="Proteomes" id="UP000824890">
    <property type="component" value="Unassembled WGS sequence"/>
</dbReference>
<dbReference type="InterPro" id="IPR040610">
    <property type="entry name" value="SNRNP25_ubiquitin"/>
</dbReference>
<feature type="transmembrane region" description="Helical" evidence="1">
    <location>
        <begin position="191"/>
        <end position="213"/>
    </location>
</feature>
<evidence type="ECO:0000313" key="4">
    <source>
        <dbReference type="Proteomes" id="UP000824890"/>
    </source>
</evidence>
<dbReference type="SUPFAM" id="SSF54236">
    <property type="entry name" value="Ubiquitin-like"/>
    <property type="match status" value="1"/>
</dbReference>
<protein>
    <recommendedName>
        <fullName evidence="2">SNRNP25 ubiquitin-like domain-containing protein</fullName>
    </recommendedName>
</protein>
<name>A0ABQ8EGT8_BRANA</name>
<evidence type="ECO:0000256" key="1">
    <source>
        <dbReference type="SAM" id="Phobius"/>
    </source>
</evidence>
<proteinExistence type="predicted"/>
<dbReference type="EMBL" id="JAGKQM010000001">
    <property type="protein sequence ID" value="KAH0940907.1"/>
    <property type="molecule type" value="Genomic_DNA"/>
</dbReference>
<keyword evidence="4" id="KW-1185">Reference proteome</keyword>
<dbReference type="Pfam" id="PF18036">
    <property type="entry name" value="Ubiquitin_4"/>
    <property type="match status" value="1"/>
</dbReference>
<dbReference type="InterPro" id="IPR029071">
    <property type="entry name" value="Ubiquitin-like_domsf"/>
</dbReference>
<evidence type="ECO:0000313" key="3">
    <source>
        <dbReference type="EMBL" id="KAH0940907.1"/>
    </source>
</evidence>
<feature type="transmembrane region" description="Helical" evidence="1">
    <location>
        <begin position="259"/>
        <end position="284"/>
    </location>
</feature>
<dbReference type="PANTHER" id="PTHR14942:SF17">
    <property type="entry name" value="GENOME ASSEMBLY, CHROMOSOME: A03"/>
    <property type="match status" value="1"/>
</dbReference>
<reference evidence="3 4" key="1">
    <citation type="submission" date="2021-05" db="EMBL/GenBank/DDBJ databases">
        <title>Genome Assembly of Synthetic Allotetraploid Brassica napus Reveals Homoeologous Exchanges between Subgenomes.</title>
        <authorList>
            <person name="Davis J.T."/>
        </authorList>
    </citation>
    <scope>NUCLEOTIDE SEQUENCE [LARGE SCALE GENOMIC DNA]</scope>
    <source>
        <strain evidence="4">cv. Da-Ae</strain>
        <tissue evidence="3">Seedling</tissue>
    </source>
</reference>
<dbReference type="InterPro" id="IPR039690">
    <property type="entry name" value="SNRNP25"/>
</dbReference>
<accession>A0ABQ8EGT8</accession>
<keyword evidence="1" id="KW-1133">Transmembrane helix</keyword>
<feature type="non-terminal residue" evidence="3">
    <location>
        <position position="1"/>
    </location>
</feature>
<keyword evidence="1" id="KW-0812">Transmembrane</keyword>
<dbReference type="Gene3D" id="3.10.20.90">
    <property type="entry name" value="Phosphatidylinositol 3-kinase Catalytic Subunit, Chain A, domain 1"/>
    <property type="match status" value="1"/>
</dbReference>
<feature type="domain" description="SNRNP25 ubiquitin-like" evidence="2">
    <location>
        <begin position="378"/>
        <end position="464"/>
    </location>
</feature>
<feature type="transmembrane region" description="Helical" evidence="1">
    <location>
        <begin position="304"/>
        <end position="322"/>
    </location>
</feature>
<keyword evidence="1" id="KW-0472">Membrane</keyword>
<feature type="transmembrane region" description="Helical" evidence="1">
    <location>
        <begin position="121"/>
        <end position="141"/>
    </location>
</feature>
<dbReference type="CDD" id="cd17058">
    <property type="entry name" value="Ubl_SNRNP25"/>
    <property type="match status" value="1"/>
</dbReference>
<dbReference type="PANTHER" id="PTHR14942">
    <property type="entry name" value="U11/U12 SMALL NUCLEAR RIBONUCLEOPROTEIN 25 KDA PROTEIN"/>
    <property type="match status" value="1"/>
</dbReference>
<evidence type="ECO:0000259" key="2">
    <source>
        <dbReference type="Pfam" id="PF18036"/>
    </source>
</evidence>
<gene>
    <name evidence="3" type="ORF">HID58_000544</name>
</gene>